<dbReference type="InterPro" id="IPR051011">
    <property type="entry name" value="Metal_resp_trans_reg"/>
</dbReference>
<dbReference type="Gene3D" id="1.10.10.10">
    <property type="entry name" value="Winged helix-like DNA-binding domain superfamily/Winged helix DNA-binding domain"/>
    <property type="match status" value="1"/>
</dbReference>
<dbReference type="GO" id="GO:0003700">
    <property type="term" value="F:DNA-binding transcription factor activity"/>
    <property type="evidence" value="ECO:0007669"/>
    <property type="project" value="InterPro"/>
</dbReference>
<dbReference type="CDD" id="cd00090">
    <property type="entry name" value="HTH_ARSR"/>
    <property type="match status" value="1"/>
</dbReference>
<feature type="domain" description="HTH arsR-type" evidence="4">
    <location>
        <begin position="45"/>
        <end position="132"/>
    </location>
</feature>
<accession>A0A644VDA5</accession>
<dbReference type="InterPro" id="IPR011991">
    <property type="entry name" value="ArsR-like_HTH"/>
</dbReference>
<dbReference type="SUPFAM" id="SSF46785">
    <property type="entry name" value="Winged helix' DNA-binding domain"/>
    <property type="match status" value="1"/>
</dbReference>
<dbReference type="PROSITE" id="PS50987">
    <property type="entry name" value="HTH_ARSR_2"/>
    <property type="match status" value="1"/>
</dbReference>
<name>A0A644VDA5_9ZZZZ</name>
<dbReference type="EMBL" id="VSSQ01000277">
    <property type="protein sequence ID" value="MPL89308.1"/>
    <property type="molecule type" value="Genomic_DNA"/>
</dbReference>
<dbReference type="GO" id="GO:0003677">
    <property type="term" value="F:DNA binding"/>
    <property type="evidence" value="ECO:0007669"/>
    <property type="project" value="UniProtKB-KW"/>
</dbReference>
<keyword evidence="3" id="KW-0804">Transcription</keyword>
<gene>
    <name evidence="5" type="ORF">SDC9_35342</name>
</gene>
<dbReference type="PANTHER" id="PTHR43132">
    <property type="entry name" value="ARSENICAL RESISTANCE OPERON REPRESSOR ARSR-RELATED"/>
    <property type="match status" value="1"/>
</dbReference>
<dbReference type="InterPro" id="IPR036390">
    <property type="entry name" value="WH_DNA-bd_sf"/>
</dbReference>
<evidence type="ECO:0000313" key="5">
    <source>
        <dbReference type="EMBL" id="MPL89308.1"/>
    </source>
</evidence>
<dbReference type="NCBIfam" id="NF033788">
    <property type="entry name" value="HTH_metalloreg"/>
    <property type="match status" value="1"/>
</dbReference>
<evidence type="ECO:0000256" key="2">
    <source>
        <dbReference type="ARBA" id="ARBA00023125"/>
    </source>
</evidence>
<dbReference type="InterPro" id="IPR001845">
    <property type="entry name" value="HTH_ArsR_DNA-bd_dom"/>
</dbReference>
<dbReference type="AlphaFoldDB" id="A0A644VDA5"/>
<protein>
    <recommendedName>
        <fullName evidence="4">HTH arsR-type domain-containing protein</fullName>
    </recommendedName>
</protein>
<comment type="caution">
    <text evidence="5">The sequence shown here is derived from an EMBL/GenBank/DDBJ whole genome shotgun (WGS) entry which is preliminary data.</text>
</comment>
<proteinExistence type="predicted"/>
<dbReference type="PANTHER" id="PTHR43132:SF2">
    <property type="entry name" value="ARSENICAL RESISTANCE OPERON REPRESSOR ARSR-RELATED"/>
    <property type="match status" value="1"/>
</dbReference>
<organism evidence="5">
    <name type="scientific">bioreactor metagenome</name>
    <dbReference type="NCBI Taxonomy" id="1076179"/>
    <lineage>
        <taxon>unclassified sequences</taxon>
        <taxon>metagenomes</taxon>
        <taxon>ecological metagenomes</taxon>
    </lineage>
</organism>
<evidence type="ECO:0000259" key="4">
    <source>
        <dbReference type="PROSITE" id="PS50987"/>
    </source>
</evidence>
<keyword evidence="2" id="KW-0238">DNA-binding</keyword>
<sequence>MTDTPLPVSSEAAEEECNVRCEIPEAIRDDLVRIGGISGLKNRLPSPERIGGISATHHALSDPVRIMILHLLSVQPLCVCVIRECIGISGSKLSYHLNIMKENGLIVSEQQGNWIIYRITEKGRIFAENPAE</sequence>
<dbReference type="SMART" id="SM00418">
    <property type="entry name" value="HTH_ARSR"/>
    <property type="match status" value="1"/>
</dbReference>
<dbReference type="Pfam" id="PF01022">
    <property type="entry name" value="HTH_5"/>
    <property type="match status" value="1"/>
</dbReference>
<reference evidence="5" key="1">
    <citation type="submission" date="2019-08" db="EMBL/GenBank/DDBJ databases">
        <authorList>
            <person name="Kucharzyk K."/>
            <person name="Murdoch R.W."/>
            <person name="Higgins S."/>
            <person name="Loffler F."/>
        </authorList>
    </citation>
    <scope>NUCLEOTIDE SEQUENCE</scope>
</reference>
<dbReference type="InterPro" id="IPR036388">
    <property type="entry name" value="WH-like_DNA-bd_sf"/>
</dbReference>
<evidence type="ECO:0000256" key="1">
    <source>
        <dbReference type="ARBA" id="ARBA00023015"/>
    </source>
</evidence>
<dbReference type="PRINTS" id="PR00778">
    <property type="entry name" value="HTHARSR"/>
</dbReference>
<keyword evidence="1" id="KW-0805">Transcription regulation</keyword>
<evidence type="ECO:0000256" key="3">
    <source>
        <dbReference type="ARBA" id="ARBA00023163"/>
    </source>
</evidence>